<dbReference type="GO" id="GO:0042781">
    <property type="term" value="F:3'-tRNA processing endoribonuclease activity"/>
    <property type="evidence" value="ECO:0007669"/>
    <property type="project" value="TreeGrafter"/>
</dbReference>
<dbReference type="NCBIfam" id="TIGR00188">
    <property type="entry name" value="rnpA"/>
    <property type="match status" value="1"/>
</dbReference>
<keyword evidence="3 7" id="KW-0540">Nuclease</keyword>
<feature type="region of interest" description="Disordered" evidence="9">
    <location>
        <begin position="1"/>
        <end position="22"/>
    </location>
</feature>
<dbReference type="InterPro" id="IPR020568">
    <property type="entry name" value="Ribosomal_Su5_D2-typ_SF"/>
</dbReference>
<sequence>MASRQNADSPDKPEDASAAQAAQSQTAECASGLLDYDALLAGETFPKALRLRKPGEFRHVFANATRFANRHWTFLVRENGLPIPRMGLAIARKQAGKAHDRNRIKRIARECFRKQKRALVGYDIVILARQGVADVDNATLVRSFEHLVRKIRKHFQTKDTQ</sequence>
<dbReference type="HAMAP" id="MF_00227">
    <property type="entry name" value="RNase_P"/>
    <property type="match status" value="1"/>
</dbReference>
<dbReference type="STRING" id="364032.SAMN05443662_1617"/>
<dbReference type="InterPro" id="IPR000100">
    <property type="entry name" value="RNase_P"/>
</dbReference>
<comment type="function">
    <text evidence="1 7">RNaseP catalyzes the removal of the 5'-leader sequence from pre-tRNA to produce the mature 5'-terminus. It can also cleave other RNA substrates such as 4.5S RNA. The protein component plays an auxiliary but essential role in vivo by binding to the 5'-leader sequence and broadening the substrate specificity of the ribozyme.</text>
</comment>
<dbReference type="PROSITE" id="PS00648">
    <property type="entry name" value="RIBONUCLEASE_P"/>
    <property type="match status" value="1"/>
</dbReference>
<dbReference type="GO" id="GO:0030677">
    <property type="term" value="C:ribonuclease P complex"/>
    <property type="evidence" value="ECO:0007669"/>
    <property type="project" value="TreeGrafter"/>
</dbReference>
<dbReference type="PANTHER" id="PTHR33992">
    <property type="entry name" value="RIBONUCLEASE P PROTEIN COMPONENT"/>
    <property type="match status" value="1"/>
</dbReference>
<evidence type="ECO:0000256" key="4">
    <source>
        <dbReference type="ARBA" id="ARBA00022759"/>
    </source>
</evidence>
<evidence type="ECO:0000256" key="6">
    <source>
        <dbReference type="ARBA" id="ARBA00022884"/>
    </source>
</evidence>
<dbReference type="OrthoDB" id="9796422at2"/>
<comment type="catalytic activity">
    <reaction evidence="7">
        <text>Endonucleolytic cleavage of RNA, removing 5'-extranucleotides from tRNA precursor.</text>
        <dbReference type="EC" id="3.1.26.5"/>
    </reaction>
</comment>
<keyword evidence="4 7" id="KW-0255">Endonuclease</keyword>
<reference evidence="10 11" key="1">
    <citation type="submission" date="2016-11" db="EMBL/GenBank/DDBJ databases">
        <authorList>
            <person name="Jaros S."/>
            <person name="Januszkiewicz K."/>
            <person name="Wedrychowicz H."/>
        </authorList>
    </citation>
    <scope>NUCLEOTIDE SEQUENCE [LARGE SCALE GENOMIC DNA]</scope>
    <source>
        <strain evidence="10 11">DSM 17737</strain>
    </source>
</reference>
<evidence type="ECO:0000256" key="9">
    <source>
        <dbReference type="SAM" id="MobiDB-lite"/>
    </source>
</evidence>
<dbReference type="Pfam" id="PF00825">
    <property type="entry name" value="Ribonuclease_P"/>
    <property type="match status" value="1"/>
</dbReference>
<dbReference type="PANTHER" id="PTHR33992:SF1">
    <property type="entry name" value="RIBONUCLEASE P PROTEIN COMPONENT"/>
    <property type="match status" value="1"/>
</dbReference>
<dbReference type="GO" id="GO:0004526">
    <property type="term" value="F:ribonuclease P activity"/>
    <property type="evidence" value="ECO:0007669"/>
    <property type="project" value="UniProtKB-UniRule"/>
</dbReference>
<dbReference type="EC" id="3.1.26.5" evidence="7 8"/>
<evidence type="ECO:0000256" key="2">
    <source>
        <dbReference type="ARBA" id="ARBA00022694"/>
    </source>
</evidence>
<dbReference type="Gene3D" id="3.30.230.10">
    <property type="match status" value="1"/>
</dbReference>
<evidence type="ECO:0000256" key="3">
    <source>
        <dbReference type="ARBA" id="ARBA00022722"/>
    </source>
</evidence>
<evidence type="ECO:0000313" key="11">
    <source>
        <dbReference type="Proteomes" id="UP000198461"/>
    </source>
</evidence>
<evidence type="ECO:0000256" key="8">
    <source>
        <dbReference type="NCBIfam" id="TIGR00188"/>
    </source>
</evidence>
<dbReference type="InterPro" id="IPR014721">
    <property type="entry name" value="Ribsml_uS5_D2-typ_fold_subgr"/>
</dbReference>
<accession>A0A1N6H9F3</accession>
<proteinExistence type="inferred from homology"/>
<protein>
    <recommendedName>
        <fullName evidence="7 8">Ribonuclease P protein component</fullName>
        <shortName evidence="7">RNase P protein</shortName>
        <shortName evidence="7">RNaseP protein</shortName>
        <ecNumber evidence="7 8">3.1.26.5</ecNumber>
    </recommendedName>
    <alternativeName>
        <fullName evidence="7">Protein C5</fullName>
    </alternativeName>
</protein>
<dbReference type="GO" id="GO:0001682">
    <property type="term" value="P:tRNA 5'-leader removal"/>
    <property type="evidence" value="ECO:0007669"/>
    <property type="project" value="UniProtKB-UniRule"/>
</dbReference>
<keyword evidence="2 7" id="KW-0819">tRNA processing</keyword>
<gene>
    <name evidence="7" type="primary">rnpA</name>
    <name evidence="10" type="ORF">SAMN05443662_1617</name>
</gene>
<dbReference type="EMBL" id="FSRE01000004">
    <property type="protein sequence ID" value="SIO16441.1"/>
    <property type="molecule type" value="Genomic_DNA"/>
</dbReference>
<evidence type="ECO:0000256" key="7">
    <source>
        <dbReference type="HAMAP-Rule" id="MF_00227"/>
    </source>
</evidence>
<dbReference type="RefSeq" id="WP_084188322.1">
    <property type="nucleotide sequence ID" value="NZ_FSRE01000004.1"/>
</dbReference>
<evidence type="ECO:0000256" key="5">
    <source>
        <dbReference type="ARBA" id="ARBA00022801"/>
    </source>
</evidence>
<keyword evidence="5 7" id="KW-0378">Hydrolase</keyword>
<evidence type="ECO:0000256" key="1">
    <source>
        <dbReference type="ARBA" id="ARBA00002663"/>
    </source>
</evidence>
<evidence type="ECO:0000313" key="10">
    <source>
        <dbReference type="EMBL" id="SIO16441.1"/>
    </source>
</evidence>
<comment type="similarity">
    <text evidence="7">Belongs to the RnpA family.</text>
</comment>
<dbReference type="Proteomes" id="UP000198461">
    <property type="component" value="Unassembled WGS sequence"/>
</dbReference>
<organism evidence="10 11">
    <name type="scientific">Sulfurivirga caldicuralii</name>
    <dbReference type="NCBI Taxonomy" id="364032"/>
    <lineage>
        <taxon>Bacteria</taxon>
        <taxon>Pseudomonadati</taxon>
        <taxon>Pseudomonadota</taxon>
        <taxon>Gammaproteobacteria</taxon>
        <taxon>Thiotrichales</taxon>
        <taxon>Piscirickettsiaceae</taxon>
        <taxon>Sulfurivirga</taxon>
    </lineage>
</organism>
<dbReference type="AlphaFoldDB" id="A0A1N6H9F3"/>
<keyword evidence="6 7" id="KW-0694">RNA-binding</keyword>
<dbReference type="InterPro" id="IPR020539">
    <property type="entry name" value="RNase_P_CS"/>
</dbReference>
<dbReference type="GO" id="GO:0000049">
    <property type="term" value="F:tRNA binding"/>
    <property type="evidence" value="ECO:0007669"/>
    <property type="project" value="UniProtKB-UniRule"/>
</dbReference>
<comment type="subunit">
    <text evidence="7">Consists of a catalytic RNA component (M1 or rnpB) and a protein subunit.</text>
</comment>
<dbReference type="SUPFAM" id="SSF54211">
    <property type="entry name" value="Ribosomal protein S5 domain 2-like"/>
    <property type="match status" value="1"/>
</dbReference>
<keyword evidence="11" id="KW-1185">Reference proteome</keyword>
<name>A0A1N6H9F3_9GAMM</name>